<organism evidence="2 3">
    <name type="scientific">Vespula germanica</name>
    <name type="common">German yellow jacket</name>
    <name type="synonym">Paravespula germanica</name>
    <dbReference type="NCBI Taxonomy" id="30212"/>
    <lineage>
        <taxon>Eukaryota</taxon>
        <taxon>Metazoa</taxon>
        <taxon>Ecdysozoa</taxon>
        <taxon>Arthropoda</taxon>
        <taxon>Hexapoda</taxon>
        <taxon>Insecta</taxon>
        <taxon>Pterygota</taxon>
        <taxon>Neoptera</taxon>
        <taxon>Endopterygota</taxon>
        <taxon>Hymenoptera</taxon>
        <taxon>Apocrita</taxon>
        <taxon>Aculeata</taxon>
        <taxon>Vespoidea</taxon>
        <taxon>Vespidae</taxon>
        <taxon>Vespinae</taxon>
        <taxon>Vespula</taxon>
    </lineage>
</organism>
<dbReference type="AlphaFoldDB" id="A0A834MQG0"/>
<keyword evidence="3" id="KW-1185">Reference proteome</keyword>
<feature type="region of interest" description="Disordered" evidence="1">
    <location>
        <begin position="36"/>
        <end position="59"/>
    </location>
</feature>
<name>A0A834MQG0_VESGE</name>
<reference evidence="2" key="1">
    <citation type="journal article" date="2020" name="G3 (Bethesda)">
        <title>High-Quality Assemblies for Three Invasive Social Wasps from the &lt;i&gt;Vespula&lt;/i&gt; Genus.</title>
        <authorList>
            <person name="Harrop T.W.R."/>
            <person name="Guhlin J."/>
            <person name="McLaughlin G.M."/>
            <person name="Permina E."/>
            <person name="Stockwell P."/>
            <person name="Gilligan J."/>
            <person name="Le Lec M.F."/>
            <person name="Gruber M.A.M."/>
            <person name="Quinn O."/>
            <person name="Lovegrove M."/>
            <person name="Duncan E.J."/>
            <person name="Remnant E.J."/>
            <person name="Van Eeckhoven J."/>
            <person name="Graham B."/>
            <person name="Knapp R.A."/>
            <person name="Langford K.W."/>
            <person name="Kronenberg Z."/>
            <person name="Press M.O."/>
            <person name="Eacker S.M."/>
            <person name="Wilson-Rankin E.E."/>
            <person name="Purcell J."/>
            <person name="Lester P.J."/>
            <person name="Dearden P.K."/>
        </authorList>
    </citation>
    <scope>NUCLEOTIDE SEQUENCE</scope>
    <source>
        <strain evidence="2">Linc-1</strain>
    </source>
</reference>
<accession>A0A834MQG0</accession>
<sequence>MIEQVIIVLPDEIRNDKKNLREINDDSTKENLLIDAGIEEEEEKKNKKEEVEDEGKDYEPTLVYDSIDDRFYFDNDDFIDKLNSI</sequence>
<gene>
    <name evidence="2" type="ORF">HZH68_016842</name>
</gene>
<dbReference type="Proteomes" id="UP000617340">
    <property type="component" value="Unassembled WGS sequence"/>
</dbReference>
<protein>
    <submittedName>
        <fullName evidence="2">Uncharacterized protein</fullName>
    </submittedName>
</protein>
<comment type="caution">
    <text evidence="2">The sequence shown here is derived from an EMBL/GenBank/DDBJ whole genome shotgun (WGS) entry which is preliminary data.</text>
</comment>
<dbReference type="EMBL" id="JACSDZ010000024">
    <property type="protein sequence ID" value="KAF7379894.1"/>
    <property type="molecule type" value="Genomic_DNA"/>
</dbReference>
<evidence type="ECO:0000256" key="1">
    <source>
        <dbReference type="SAM" id="MobiDB-lite"/>
    </source>
</evidence>
<proteinExistence type="predicted"/>
<evidence type="ECO:0000313" key="3">
    <source>
        <dbReference type="Proteomes" id="UP000617340"/>
    </source>
</evidence>
<evidence type="ECO:0000313" key="2">
    <source>
        <dbReference type="EMBL" id="KAF7379894.1"/>
    </source>
</evidence>